<organism evidence="1">
    <name type="scientific">marine metagenome</name>
    <dbReference type="NCBI Taxonomy" id="408172"/>
    <lineage>
        <taxon>unclassified sequences</taxon>
        <taxon>metagenomes</taxon>
        <taxon>ecological metagenomes</taxon>
    </lineage>
</organism>
<protein>
    <recommendedName>
        <fullName evidence="2">Fatty acid desaturase domain-containing protein</fullName>
    </recommendedName>
</protein>
<gene>
    <name evidence="1" type="ORF">METZ01_LOCUS327036</name>
</gene>
<sequence>QSVAFLTAGEGLHNNHHAFQRSPKFSYRTGEFDLAWPVIWVLTKLRLAEPHQTIKEALAQPQ</sequence>
<proteinExistence type="predicted"/>
<name>A0A382PQA4_9ZZZZ</name>
<evidence type="ECO:0000313" key="1">
    <source>
        <dbReference type="EMBL" id="SVC74182.1"/>
    </source>
</evidence>
<dbReference type="AlphaFoldDB" id="A0A382PQA4"/>
<feature type="non-terminal residue" evidence="1">
    <location>
        <position position="1"/>
    </location>
</feature>
<accession>A0A382PQA4</accession>
<reference evidence="1" key="1">
    <citation type="submission" date="2018-05" db="EMBL/GenBank/DDBJ databases">
        <authorList>
            <person name="Lanie J.A."/>
            <person name="Ng W.-L."/>
            <person name="Kazmierczak K.M."/>
            <person name="Andrzejewski T.M."/>
            <person name="Davidsen T.M."/>
            <person name="Wayne K.J."/>
            <person name="Tettelin H."/>
            <person name="Glass J.I."/>
            <person name="Rusch D."/>
            <person name="Podicherti R."/>
            <person name="Tsui H.-C.T."/>
            <person name="Winkler M.E."/>
        </authorList>
    </citation>
    <scope>NUCLEOTIDE SEQUENCE</scope>
</reference>
<evidence type="ECO:0008006" key="2">
    <source>
        <dbReference type="Google" id="ProtNLM"/>
    </source>
</evidence>
<dbReference type="EMBL" id="UINC01108233">
    <property type="protein sequence ID" value="SVC74182.1"/>
    <property type="molecule type" value="Genomic_DNA"/>
</dbReference>